<sequence length="207" mass="22626">MSPSLDSSALAIRRRRAPMACRNCRKRKIKCVTNEDPPHNPCERCTRKGLHCEYVAVGDETPPSSPNGPPPNSPPHSTTGQAYYGLHSQQHQQSHASLYPTTHSGLPSIPRSLNPTWNSPSMSYGVDMPANYSYSGTPSQTQAWPQTYNSSSYPSPFHAQTSYPGYSQPQPPGTIPGQTYQPAMYGHNQRTYCVCNGPCICGRGVQG</sequence>
<organism evidence="7 8">
    <name type="scientific">Marasmius oreades</name>
    <name type="common">fairy-ring Marasmius</name>
    <dbReference type="NCBI Taxonomy" id="181124"/>
    <lineage>
        <taxon>Eukaryota</taxon>
        <taxon>Fungi</taxon>
        <taxon>Dikarya</taxon>
        <taxon>Basidiomycota</taxon>
        <taxon>Agaricomycotina</taxon>
        <taxon>Agaricomycetes</taxon>
        <taxon>Agaricomycetidae</taxon>
        <taxon>Agaricales</taxon>
        <taxon>Marasmiineae</taxon>
        <taxon>Marasmiaceae</taxon>
        <taxon>Marasmius</taxon>
    </lineage>
</organism>
<evidence type="ECO:0000313" key="7">
    <source>
        <dbReference type="EMBL" id="KAG7097061.1"/>
    </source>
</evidence>
<evidence type="ECO:0000256" key="2">
    <source>
        <dbReference type="ARBA" id="ARBA00022723"/>
    </source>
</evidence>
<feature type="region of interest" description="Disordered" evidence="5">
    <location>
        <begin position="57"/>
        <end position="112"/>
    </location>
</feature>
<feature type="domain" description="Zn(2)-C6 fungal-type" evidence="6">
    <location>
        <begin position="20"/>
        <end position="54"/>
    </location>
</feature>
<dbReference type="Pfam" id="PF00172">
    <property type="entry name" value="Zn_clus"/>
    <property type="match status" value="1"/>
</dbReference>
<dbReference type="InterPro" id="IPR050987">
    <property type="entry name" value="AtrR-like"/>
</dbReference>
<dbReference type="InterPro" id="IPR001138">
    <property type="entry name" value="Zn2Cys6_DnaBD"/>
</dbReference>
<dbReference type="PANTHER" id="PTHR46910">
    <property type="entry name" value="TRANSCRIPTION FACTOR PDR1"/>
    <property type="match status" value="1"/>
</dbReference>
<name>A0A9P8ACT7_9AGAR</name>
<comment type="caution">
    <text evidence="7">The sequence shown here is derived from an EMBL/GenBank/DDBJ whole genome shotgun (WGS) entry which is preliminary data.</text>
</comment>
<dbReference type="GO" id="GO:0008270">
    <property type="term" value="F:zinc ion binding"/>
    <property type="evidence" value="ECO:0007669"/>
    <property type="project" value="InterPro"/>
</dbReference>
<proteinExistence type="predicted"/>
<keyword evidence="8" id="KW-1185">Reference proteome</keyword>
<keyword evidence="2" id="KW-0479">Metal-binding</keyword>
<keyword evidence="4" id="KW-0539">Nucleus</keyword>
<dbReference type="GO" id="GO:0000981">
    <property type="term" value="F:DNA-binding transcription factor activity, RNA polymerase II-specific"/>
    <property type="evidence" value="ECO:0007669"/>
    <property type="project" value="InterPro"/>
</dbReference>
<feature type="compositionally biased region" description="Polar residues" evidence="5">
    <location>
        <begin position="99"/>
        <end position="112"/>
    </location>
</feature>
<dbReference type="PROSITE" id="PS50048">
    <property type="entry name" value="ZN2_CY6_FUNGAL_2"/>
    <property type="match status" value="1"/>
</dbReference>
<evidence type="ECO:0000256" key="4">
    <source>
        <dbReference type="ARBA" id="ARBA00023242"/>
    </source>
</evidence>
<evidence type="ECO:0000256" key="1">
    <source>
        <dbReference type="ARBA" id="ARBA00004123"/>
    </source>
</evidence>
<dbReference type="EMBL" id="CM032182">
    <property type="protein sequence ID" value="KAG7097061.1"/>
    <property type="molecule type" value="Genomic_DNA"/>
</dbReference>
<dbReference type="PROSITE" id="PS00463">
    <property type="entry name" value="ZN2_CY6_FUNGAL_1"/>
    <property type="match status" value="1"/>
</dbReference>
<dbReference type="CDD" id="cd00067">
    <property type="entry name" value="GAL4"/>
    <property type="match status" value="1"/>
</dbReference>
<dbReference type="OrthoDB" id="2260578at2759"/>
<dbReference type="RefSeq" id="XP_043013531.1">
    <property type="nucleotide sequence ID" value="XM_043148929.1"/>
</dbReference>
<evidence type="ECO:0000256" key="5">
    <source>
        <dbReference type="SAM" id="MobiDB-lite"/>
    </source>
</evidence>
<dbReference type="SMART" id="SM00066">
    <property type="entry name" value="GAL4"/>
    <property type="match status" value="1"/>
</dbReference>
<dbReference type="Gene3D" id="4.10.240.10">
    <property type="entry name" value="Zn(2)-C6 fungal-type DNA-binding domain"/>
    <property type="match status" value="1"/>
</dbReference>
<keyword evidence="3" id="KW-0238">DNA-binding</keyword>
<dbReference type="KEGG" id="more:E1B28_004449"/>
<feature type="compositionally biased region" description="Pro residues" evidence="5">
    <location>
        <begin position="63"/>
        <end position="74"/>
    </location>
</feature>
<evidence type="ECO:0000259" key="6">
    <source>
        <dbReference type="PROSITE" id="PS50048"/>
    </source>
</evidence>
<dbReference type="SUPFAM" id="SSF57701">
    <property type="entry name" value="Zn2/Cys6 DNA-binding domain"/>
    <property type="match status" value="1"/>
</dbReference>
<dbReference type="Proteomes" id="UP001049176">
    <property type="component" value="Chromosome 2"/>
</dbReference>
<accession>A0A9P8ACT7</accession>
<dbReference type="InterPro" id="IPR036864">
    <property type="entry name" value="Zn2-C6_fun-type_DNA-bd_sf"/>
</dbReference>
<evidence type="ECO:0000256" key="3">
    <source>
        <dbReference type="ARBA" id="ARBA00023125"/>
    </source>
</evidence>
<reference evidence="7" key="1">
    <citation type="journal article" date="2021" name="Genome Biol. Evol.">
        <title>The assembled and annotated genome of the fairy-ring fungus Marasmius oreades.</title>
        <authorList>
            <person name="Hiltunen M."/>
            <person name="Ament-Velasquez S.L."/>
            <person name="Johannesson H."/>
        </authorList>
    </citation>
    <scope>NUCLEOTIDE SEQUENCE</scope>
    <source>
        <strain evidence="7">03SP1</strain>
    </source>
</reference>
<evidence type="ECO:0000313" key="8">
    <source>
        <dbReference type="Proteomes" id="UP001049176"/>
    </source>
</evidence>
<dbReference type="GO" id="GO:0005634">
    <property type="term" value="C:nucleus"/>
    <property type="evidence" value="ECO:0007669"/>
    <property type="project" value="UniProtKB-SubCell"/>
</dbReference>
<dbReference type="PANTHER" id="PTHR46910:SF3">
    <property type="entry name" value="HALOTOLERANCE PROTEIN 9-RELATED"/>
    <property type="match status" value="1"/>
</dbReference>
<protein>
    <recommendedName>
        <fullName evidence="6">Zn(2)-C6 fungal-type domain-containing protein</fullName>
    </recommendedName>
</protein>
<feature type="compositionally biased region" description="Low complexity" evidence="5">
    <location>
        <begin position="87"/>
        <end position="97"/>
    </location>
</feature>
<dbReference type="GeneID" id="66073525"/>
<dbReference type="AlphaFoldDB" id="A0A9P8ACT7"/>
<gene>
    <name evidence="7" type="ORF">E1B28_004449</name>
</gene>
<dbReference type="GO" id="GO:0003677">
    <property type="term" value="F:DNA binding"/>
    <property type="evidence" value="ECO:0007669"/>
    <property type="project" value="UniProtKB-KW"/>
</dbReference>
<comment type="subcellular location">
    <subcellularLocation>
        <location evidence="1">Nucleus</location>
    </subcellularLocation>
</comment>